<proteinExistence type="predicted"/>
<dbReference type="GO" id="GO:0008270">
    <property type="term" value="F:zinc ion binding"/>
    <property type="evidence" value="ECO:0007669"/>
    <property type="project" value="UniProtKB-KW"/>
</dbReference>
<name>A0AAV7MCF1_PLEWA</name>
<dbReference type="AlphaFoldDB" id="A0AAV7MCF1"/>
<gene>
    <name evidence="4" type="ORF">NDU88_006499</name>
</gene>
<feature type="domain" description="C3H1-type" evidence="3">
    <location>
        <begin position="445"/>
        <end position="473"/>
    </location>
</feature>
<evidence type="ECO:0000259" key="3">
    <source>
        <dbReference type="PROSITE" id="PS50103"/>
    </source>
</evidence>
<dbReference type="InterPro" id="IPR000571">
    <property type="entry name" value="Znf_CCCH"/>
</dbReference>
<evidence type="ECO:0000256" key="1">
    <source>
        <dbReference type="PROSITE-ProRule" id="PRU00723"/>
    </source>
</evidence>
<accession>A0AAV7MCF1</accession>
<keyword evidence="5" id="KW-1185">Reference proteome</keyword>
<feature type="region of interest" description="Disordered" evidence="2">
    <location>
        <begin position="267"/>
        <end position="294"/>
    </location>
</feature>
<organism evidence="4 5">
    <name type="scientific">Pleurodeles waltl</name>
    <name type="common">Iberian ribbed newt</name>
    <dbReference type="NCBI Taxonomy" id="8319"/>
    <lineage>
        <taxon>Eukaryota</taxon>
        <taxon>Metazoa</taxon>
        <taxon>Chordata</taxon>
        <taxon>Craniata</taxon>
        <taxon>Vertebrata</taxon>
        <taxon>Euteleostomi</taxon>
        <taxon>Amphibia</taxon>
        <taxon>Batrachia</taxon>
        <taxon>Caudata</taxon>
        <taxon>Salamandroidea</taxon>
        <taxon>Salamandridae</taxon>
        <taxon>Pleurodelinae</taxon>
        <taxon>Pleurodeles</taxon>
    </lineage>
</organism>
<dbReference type="EMBL" id="JANPWB010000014">
    <property type="protein sequence ID" value="KAJ1101431.1"/>
    <property type="molecule type" value="Genomic_DNA"/>
</dbReference>
<dbReference type="PANTHER" id="PTHR35558:SF1">
    <property type="entry name" value="ENDONUCLEASE_EXONUCLEASE_PHOSPHATASE DOMAIN-CONTAINING PROTEIN"/>
    <property type="match status" value="1"/>
</dbReference>
<keyword evidence="1" id="KW-0862">Zinc</keyword>
<feature type="region of interest" description="Disordered" evidence="2">
    <location>
        <begin position="33"/>
        <end position="82"/>
    </location>
</feature>
<feature type="compositionally biased region" description="Basic and acidic residues" evidence="2">
    <location>
        <begin position="492"/>
        <end position="501"/>
    </location>
</feature>
<evidence type="ECO:0000313" key="5">
    <source>
        <dbReference type="Proteomes" id="UP001066276"/>
    </source>
</evidence>
<feature type="zinc finger region" description="C3H1-type" evidence="1">
    <location>
        <begin position="445"/>
        <end position="473"/>
    </location>
</feature>
<evidence type="ECO:0000313" key="4">
    <source>
        <dbReference type="EMBL" id="KAJ1101431.1"/>
    </source>
</evidence>
<protein>
    <recommendedName>
        <fullName evidence="3">C3H1-type domain-containing protein</fullName>
    </recommendedName>
</protein>
<keyword evidence="1" id="KW-0863">Zinc-finger</keyword>
<dbReference type="PROSITE" id="PS50103">
    <property type="entry name" value="ZF_C3H1"/>
    <property type="match status" value="1"/>
</dbReference>
<comment type="caution">
    <text evidence="4">The sequence shown here is derived from an EMBL/GenBank/DDBJ whole genome shotgun (WGS) entry which is preliminary data.</text>
</comment>
<reference evidence="4" key="1">
    <citation type="journal article" date="2022" name="bioRxiv">
        <title>Sequencing and chromosome-scale assembly of the giantPleurodeles waltlgenome.</title>
        <authorList>
            <person name="Brown T."/>
            <person name="Elewa A."/>
            <person name="Iarovenko S."/>
            <person name="Subramanian E."/>
            <person name="Araus A.J."/>
            <person name="Petzold A."/>
            <person name="Susuki M."/>
            <person name="Suzuki K.-i.T."/>
            <person name="Hayashi T."/>
            <person name="Toyoda A."/>
            <person name="Oliveira C."/>
            <person name="Osipova E."/>
            <person name="Leigh N.D."/>
            <person name="Simon A."/>
            <person name="Yun M.H."/>
        </authorList>
    </citation>
    <scope>NUCLEOTIDE SEQUENCE</scope>
    <source>
        <strain evidence="4">20211129_DDA</strain>
        <tissue evidence="4">Liver</tissue>
    </source>
</reference>
<feature type="region of interest" description="Disordered" evidence="2">
    <location>
        <begin position="482"/>
        <end position="501"/>
    </location>
</feature>
<evidence type="ECO:0000256" key="2">
    <source>
        <dbReference type="SAM" id="MobiDB-lite"/>
    </source>
</evidence>
<dbReference type="PANTHER" id="PTHR35558">
    <property type="entry name" value="SGNH_HYDRO DOMAIN-CONTAINING PROTEIN"/>
    <property type="match status" value="1"/>
</dbReference>
<keyword evidence="1" id="KW-0479">Metal-binding</keyword>
<sequence>MAPKKACAPKRSWNDPELSQLLRLVLEKLGREEAGEVLGAPVREASRDGSSRPKRSHVAPSAAFPSVKRARKGKTQPPVPSPLPLILAAPTAAASPPVHIEIPEPPAPVAAPVAAPSPVTQGTTPVLGLEGVLADIRKSLASLAPAAQARAPPAPLTGMALPAAVPTAMPVPPLASKALEHPASVQDPSRQTLLEVSRLLASISAPPTNSPPPTAPWVADDSLQNTLNELKRQVDALSAAHTTNLQASVLSQSVTLTPGAVVASPPIVQNVQPGPSKVPVQDNSTKEGTSDAVLSRPGKLTAHVAAEVKEKIWKGEFVDIFSLIRAKRREAESKEKEPKSTFFGERKPRVEESITNWLLGFNVFMSVWLEKKTELASSLIYYANKILKAQHTYGGYAWLEYDRDFRWARVEDPSIGWDQTEVEVWLECVNNKVSGRQPFRNQAHSEKKGSCWAFNRNGCSRPTGSCKFRHNCSFCGHPSHPETKCIKKSKERGRDSSKPAN</sequence>
<dbReference type="Proteomes" id="UP001066276">
    <property type="component" value="Chromosome 10"/>
</dbReference>